<dbReference type="Pfam" id="PF11391">
    <property type="entry name" value="DUF2798"/>
    <property type="match status" value="1"/>
</dbReference>
<keyword evidence="3" id="KW-1185">Reference proteome</keyword>
<protein>
    <submittedName>
        <fullName evidence="2">DUF2798 domain-containing protein</fullName>
    </submittedName>
</protein>
<feature type="transmembrane region" description="Helical" evidence="1">
    <location>
        <begin position="9"/>
        <end position="33"/>
    </location>
</feature>
<organism evidence="2 3">
    <name type="scientific">Sulfurospirillum tamanense</name>
    <dbReference type="NCBI Taxonomy" id="2813362"/>
    <lineage>
        <taxon>Bacteria</taxon>
        <taxon>Pseudomonadati</taxon>
        <taxon>Campylobacterota</taxon>
        <taxon>Epsilonproteobacteria</taxon>
        <taxon>Campylobacterales</taxon>
        <taxon>Sulfurospirillaceae</taxon>
        <taxon>Sulfurospirillum</taxon>
    </lineage>
</organism>
<comment type="caution">
    <text evidence="2">The sequence shown here is derived from an EMBL/GenBank/DDBJ whole genome shotgun (WGS) entry which is preliminary data.</text>
</comment>
<reference evidence="2" key="1">
    <citation type="submission" date="2021-02" db="EMBL/GenBank/DDBJ databases">
        <title>Sulfurospirillum tamanensis sp. nov.</title>
        <authorList>
            <person name="Frolova A."/>
            <person name="Merkel A."/>
            <person name="Slobodkin A."/>
        </authorList>
    </citation>
    <scope>NUCLEOTIDE SEQUENCE</scope>
    <source>
        <strain evidence="2">T05b</strain>
    </source>
</reference>
<proteinExistence type="predicted"/>
<keyword evidence="1" id="KW-0812">Transmembrane</keyword>
<keyword evidence="1" id="KW-1133">Transmembrane helix</keyword>
<sequence length="75" mass="8574">MIPKRYEFLLFAFFMSLFMSFLMSGVITLINIGAVEGFLLLWFLAFVKAFLVAFPTILVVVPQVRKLVGLLIEKN</sequence>
<feature type="transmembrane region" description="Helical" evidence="1">
    <location>
        <begin position="39"/>
        <end position="61"/>
    </location>
</feature>
<gene>
    <name evidence="2" type="ORF">JWV37_04800</name>
</gene>
<dbReference type="RefSeq" id="WP_205458638.1">
    <property type="nucleotide sequence ID" value="NZ_JAFHKK010000007.1"/>
</dbReference>
<name>A0ABS2WR31_9BACT</name>
<dbReference type="EMBL" id="JAFHKK010000007">
    <property type="protein sequence ID" value="MBN2964090.1"/>
    <property type="molecule type" value="Genomic_DNA"/>
</dbReference>
<accession>A0ABS2WR31</accession>
<reference evidence="2" key="2">
    <citation type="submission" date="2021-02" db="EMBL/GenBank/DDBJ databases">
        <authorList>
            <person name="Merkel A.Y."/>
        </authorList>
    </citation>
    <scope>NUCLEOTIDE SEQUENCE</scope>
    <source>
        <strain evidence="2">T05b</strain>
    </source>
</reference>
<keyword evidence="1" id="KW-0472">Membrane</keyword>
<evidence type="ECO:0000313" key="3">
    <source>
        <dbReference type="Proteomes" id="UP000703590"/>
    </source>
</evidence>
<evidence type="ECO:0000313" key="2">
    <source>
        <dbReference type="EMBL" id="MBN2964090.1"/>
    </source>
</evidence>
<dbReference type="Proteomes" id="UP000703590">
    <property type="component" value="Unassembled WGS sequence"/>
</dbReference>
<dbReference type="InterPro" id="IPR021529">
    <property type="entry name" value="DUF2798"/>
</dbReference>
<evidence type="ECO:0000256" key="1">
    <source>
        <dbReference type="SAM" id="Phobius"/>
    </source>
</evidence>